<gene>
    <name evidence="11" type="ORF">NK667_02740</name>
</gene>
<dbReference type="Gene3D" id="3.40.50.880">
    <property type="match status" value="1"/>
</dbReference>
<dbReference type="Proteomes" id="UP001059607">
    <property type="component" value="Chromosome"/>
</dbReference>
<evidence type="ECO:0000313" key="11">
    <source>
        <dbReference type="EMBL" id="UTO15306.1"/>
    </source>
</evidence>
<evidence type="ECO:0000313" key="12">
    <source>
        <dbReference type="Proteomes" id="UP001059607"/>
    </source>
</evidence>
<reference evidence="11" key="1">
    <citation type="submission" date="2022-07" db="EMBL/GenBank/DDBJ databases">
        <title>Pseudomonas nunamit sp. nov. an antifungal species isolated from Greenland.</title>
        <authorList>
            <person name="Ntana F."/>
            <person name="Hennessy R.C."/>
            <person name="Zervas A."/>
            <person name="Stougaard P."/>
        </authorList>
    </citation>
    <scope>NUCLEOTIDE SEQUENCE</scope>
    <source>
        <strain evidence="11">In5</strain>
    </source>
</reference>
<sequence length="239" mass="26254">MDTVSPTPEIRIALIGDYDPQVTAHQAIPIALGMAAEHSGLDVQFQWLATDQINAATRFNTFDGFWCVPASPYRNTDGALRAIRFAREQQRPFLGTCGGFQHAVLEYARNVLGWADAEHGETSPDAARALLTPLTCSLVEAVDSIHLVEGSLLAKAYEKSEIHEGYRCRYGVNPEFERELLNQQLSAVGHDSNGDLRAVELKGHPFFVATLFQPERAALKGLLPPLVRALVEACARQKS</sequence>
<comment type="pathway">
    <text evidence="1">Pyrimidine metabolism; CTP biosynthesis via de novo pathway; CTP from UDP: step 2/2.</text>
</comment>
<dbReference type="SUPFAM" id="SSF52317">
    <property type="entry name" value="Class I glutamine amidotransferase-like"/>
    <property type="match status" value="1"/>
</dbReference>
<dbReference type="EMBL" id="CP101125">
    <property type="protein sequence ID" value="UTO15306.1"/>
    <property type="molecule type" value="Genomic_DNA"/>
</dbReference>
<keyword evidence="12" id="KW-1185">Reference proteome</keyword>
<evidence type="ECO:0000256" key="7">
    <source>
        <dbReference type="ARBA" id="ARBA00022962"/>
    </source>
</evidence>
<evidence type="ECO:0000256" key="5">
    <source>
        <dbReference type="ARBA" id="ARBA00022741"/>
    </source>
</evidence>
<evidence type="ECO:0000256" key="1">
    <source>
        <dbReference type="ARBA" id="ARBA00005171"/>
    </source>
</evidence>
<accession>A0ABY5EHT0</accession>
<protein>
    <recommendedName>
        <fullName evidence="3">CTP synthase (glutamine hydrolyzing)</fullName>
        <ecNumber evidence="3">6.3.4.2</ecNumber>
    </recommendedName>
</protein>
<dbReference type="EC" id="6.3.4.2" evidence="3"/>
<keyword evidence="6" id="KW-0067">ATP-binding</keyword>
<comment type="similarity">
    <text evidence="2">Belongs to the CTP synthase family.</text>
</comment>
<evidence type="ECO:0000256" key="6">
    <source>
        <dbReference type="ARBA" id="ARBA00022840"/>
    </source>
</evidence>
<evidence type="ECO:0000256" key="9">
    <source>
        <dbReference type="ARBA" id="ARBA00047781"/>
    </source>
</evidence>
<feature type="domain" description="Glutamine amidotransferase" evidence="10">
    <location>
        <begin position="69"/>
        <end position="215"/>
    </location>
</feature>
<comment type="catalytic activity">
    <reaction evidence="9">
        <text>UTP + L-glutamine + ATP + H2O = CTP + L-glutamate + ADP + phosphate + 2 H(+)</text>
        <dbReference type="Rhea" id="RHEA:26426"/>
        <dbReference type="ChEBI" id="CHEBI:15377"/>
        <dbReference type="ChEBI" id="CHEBI:15378"/>
        <dbReference type="ChEBI" id="CHEBI:29985"/>
        <dbReference type="ChEBI" id="CHEBI:30616"/>
        <dbReference type="ChEBI" id="CHEBI:37563"/>
        <dbReference type="ChEBI" id="CHEBI:43474"/>
        <dbReference type="ChEBI" id="CHEBI:46398"/>
        <dbReference type="ChEBI" id="CHEBI:58359"/>
        <dbReference type="ChEBI" id="CHEBI:456216"/>
        <dbReference type="EC" id="6.3.4.2"/>
    </reaction>
</comment>
<evidence type="ECO:0000256" key="4">
    <source>
        <dbReference type="ARBA" id="ARBA00022598"/>
    </source>
</evidence>
<dbReference type="NCBIfam" id="NF004836">
    <property type="entry name" value="PRK06186.1"/>
    <property type="match status" value="1"/>
</dbReference>
<name>A0ABY5EHT0_9PSED</name>
<evidence type="ECO:0000259" key="10">
    <source>
        <dbReference type="Pfam" id="PF00117"/>
    </source>
</evidence>
<dbReference type="InterPro" id="IPR017926">
    <property type="entry name" value="GATASE"/>
</dbReference>
<evidence type="ECO:0000256" key="3">
    <source>
        <dbReference type="ARBA" id="ARBA00012291"/>
    </source>
</evidence>
<dbReference type="RefSeq" id="WP_054613786.1">
    <property type="nucleotide sequence ID" value="NZ_CP101125.1"/>
</dbReference>
<dbReference type="InterPro" id="IPR029062">
    <property type="entry name" value="Class_I_gatase-like"/>
</dbReference>
<evidence type="ECO:0000256" key="8">
    <source>
        <dbReference type="ARBA" id="ARBA00022975"/>
    </source>
</evidence>
<organism evidence="11 12">
    <name type="scientific">Pseudomonas nunensis</name>
    <dbReference type="NCBI Taxonomy" id="2961896"/>
    <lineage>
        <taxon>Bacteria</taxon>
        <taxon>Pseudomonadati</taxon>
        <taxon>Pseudomonadota</taxon>
        <taxon>Gammaproteobacteria</taxon>
        <taxon>Pseudomonadales</taxon>
        <taxon>Pseudomonadaceae</taxon>
        <taxon>Pseudomonas</taxon>
    </lineage>
</organism>
<dbReference type="InterPro" id="IPR004468">
    <property type="entry name" value="CTP_synthase"/>
</dbReference>
<evidence type="ECO:0000256" key="2">
    <source>
        <dbReference type="ARBA" id="ARBA00007533"/>
    </source>
</evidence>
<dbReference type="PANTHER" id="PTHR11550">
    <property type="entry name" value="CTP SYNTHASE"/>
    <property type="match status" value="1"/>
</dbReference>
<keyword evidence="8" id="KW-0665">Pyrimidine biosynthesis</keyword>
<keyword evidence="5" id="KW-0547">Nucleotide-binding</keyword>
<keyword evidence="7" id="KW-0315">Glutamine amidotransferase</keyword>
<dbReference type="Pfam" id="PF00117">
    <property type="entry name" value="GATase"/>
    <property type="match status" value="1"/>
</dbReference>
<keyword evidence="4" id="KW-0436">Ligase</keyword>
<dbReference type="PANTHER" id="PTHR11550:SF0">
    <property type="entry name" value="CTP SYNTHASE-RELATED"/>
    <property type="match status" value="1"/>
</dbReference>
<proteinExistence type="inferred from homology"/>